<sequence>MSDYSNIIIAVVMWVAILFVNVSLDKKKKAKQQEYQKLVDEMATESKRHRQAMAEEERRIRLERDKLKEEKAYLQAMDKERWGSTGGAAPLVTEVKRSSMSQSEYAAPHKFDAPMPTVKTVPTRTADALRQKKEAVQTAVASKTTGTGKSFMEELLYELKADPETKKVGDALEKWGGHFFKSLRPHLSPKDQAKLDEKLRPSKSDDAKLFAESEVATEDVKLFPDERERYGHVKEAALLKIKRDQAEREAYELKRAAEQGEEAAVSLVTAAVGTSAVTGRGVLKGLDPQGIQYAVVLKEILDKPLAMRER</sequence>
<reference evidence="3 4" key="1">
    <citation type="submission" date="2023-01" db="EMBL/GenBank/DDBJ databases">
        <authorList>
            <person name="Lee S.H."/>
            <person name="Jung H.S."/>
            <person name="Yun J.U."/>
        </authorList>
    </citation>
    <scope>NUCLEOTIDE SEQUENCE [LARGE SCALE GENOMIC DNA]</scope>
    <source>
        <strain evidence="3 4">CBA3646</strain>
    </source>
</reference>
<accession>A0ABY7QUA8</accession>
<keyword evidence="4" id="KW-1185">Reference proteome</keyword>
<keyword evidence="1" id="KW-0175">Coiled coil</keyword>
<dbReference type="Proteomes" id="UP001210339">
    <property type="component" value="Chromosome"/>
</dbReference>
<proteinExistence type="predicted"/>
<keyword evidence="2" id="KW-0812">Transmembrane</keyword>
<evidence type="ECO:0000313" key="3">
    <source>
        <dbReference type="EMBL" id="WBW50374.1"/>
    </source>
</evidence>
<evidence type="ECO:0000256" key="1">
    <source>
        <dbReference type="SAM" id="Coils"/>
    </source>
</evidence>
<dbReference type="RefSeq" id="WP_271191906.1">
    <property type="nucleotide sequence ID" value="NZ_CP115667.1"/>
</dbReference>
<protein>
    <submittedName>
        <fullName evidence="3">Uncharacterized protein</fullName>
    </submittedName>
</protein>
<feature type="transmembrane region" description="Helical" evidence="2">
    <location>
        <begin position="6"/>
        <end position="24"/>
    </location>
</feature>
<keyword evidence="2" id="KW-1133">Transmembrane helix</keyword>
<gene>
    <name evidence="3" type="ORF">O6R05_02190</name>
</gene>
<evidence type="ECO:0000256" key="2">
    <source>
        <dbReference type="SAM" id="Phobius"/>
    </source>
</evidence>
<feature type="coiled-coil region" evidence="1">
    <location>
        <begin position="21"/>
        <end position="70"/>
    </location>
</feature>
<feature type="coiled-coil region" evidence="1">
    <location>
        <begin position="234"/>
        <end position="263"/>
    </location>
</feature>
<evidence type="ECO:0000313" key="4">
    <source>
        <dbReference type="Proteomes" id="UP001210339"/>
    </source>
</evidence>
<keyword evidence="2" id="KW-0472">Membrane</keyword>
<dbReference type="EMBL" id="CP115667">
    <property type="protein sequence ID" value="WBW50374.1"/>
    <property type="molecule type" value="Genomic_DNA"/>
</dbReference>
<name>A0ABY7QUA8_9FIRM</name>
<organism evidence="3 4">
    <name type="scientific">Peptoniphilus equinus</name>
    <dbReference type="NCBI Taxonomy" id="3016343"/>
    <lineage>
        <taxon>Bacteria</taxon>
        <taxon>Bacillati</taxon>
        <taxon>Bacillota</taxon>
        <taxon>Tissierellia</taxon>
        <taxon>Tissierellales</taxon>
        <taxon>Peptoniphilaceae</taxon>
        <taxon>Peptoniphilus</taxon>
    </lineage>
</organism>